<keyword evidence="5" id="KW-1185">Reference proteome</keyword>
<dbReference type="CDD" id="cd06526">
    <property type="entry name" value="metazoan_ACD"/>
    <property type="match status" value="1"/>
</dbReference>
<reference evidence="4 5" key="1">
    <citation type="submission" date="2014-03" db="EMBL/GenBank/DDBJ databases">
        <title>Draft genome of the hookworm Oesophagostomum dentatum.</title>
        <authorList>
            <person name="Mitreva M."/>
        </authorList>
    </citation>
    <scope>NUCLEOTIDE SEQUENCE [LARGE SCALE GENOMIC DNA]</scope>
    <source>
        <strain evidence="4 5">OD-Hann</strain>
    </source>
</reference>
<protein>
    <submittedName>
        <fullName evidence="4">Hsp20/alpha crystallin family protein</fullName>
    </submittedName>
</protein>
<evidence type="ECO:0000313" key="5">
    <source>
        <dbReference type="Proteomes" id="UP000053660"/>
    </source>
</evidence>
<dbReference type="GO" id="GO:0005737">
    <property type="term" value="C:cytoplasm"/>
    <property type="evidence" value="ECO:0007669"/>
    <property type="project" value="TreeGrafter"/>
</dbReference>
<dbReference type="SUPFAM" id="SSF49764">
    <property type="entry name" value="HSP20-like chaperones"/>
    <property type="match status" value="1"/>
</dbReference>
<dbReference type="Proteomes" id="UP000053660">
    <property type="component" value="Unassembled WGS sequence"/>
</dbReference>
<evidence type="ECO:0000313" key="4">
    <source>
        <dbReference type="EMBL" id="KHJ95921.1"/>
    </source>
</evidence>
<dbReference type="GO" id="GO:0009408">
    <property type="term" value="P:response to heat"/>
    <property type="evidence" value="ECO:0007669"/>
    <property type="project" value="TreeGrafter"/>
</dbReference>
<dbReference type="GO" id="GO:0042026">
    <property type="term" value="P:protein refolding"/>
    <property type="evidence" value="ECO:0007669"/>
    <property type="project" value="TreeGrafter"/>
</dbReference>
<dbReference type="GO" id="GO:0051082">
    <property type="term" value="F:unfolded protein binding"/>
    <property type="evidence" value="ECO:0007669"/>
    <property type="project" value="TreeGrafter"/>
</dbReference>
<dbReference type="PANTHER" id="PTHR45640:SF9">
    <property type="entry name" value="HEAT SHOCK PROTEIN 12.6"/>
    <property type="match status" value="1"/>
</dbReference>
<dbReference type="Pfam" id="PF00011">
    <property type="entry name" value="HSP20"/>
    <property type="match status" value="1"/>
</dbReference>
<dbReference type="Gene3D" id="2.60.40.790">
    <property type="match status" value="1"/>
</dbReference>
<evidence type="ECO:0000259" key="3">
    <source>
        <dbReference type="PROSITE" id="PS01031"/>
    </source>
</evidence>
<dbReference type="InterPro" id="IPR002068">
    <property type="entry name" value="A-crystallin/Hsp20_dom"/>
</dbReference>
<dbReference type="PROSITE" id="PS01031">
    <property type="entry name" value="SHSP"/>
    <property type="match status" value="1"/>
</dbReference>
<dbReference type="InterPro" id="IPR008978">
    <property type="entry name" value="HSP20-like_chaperone"/>
</dbReference>
<gene>
    <name evidence="4" type="ORF">OESDEN_04128</name>
</gene>
<dbReference type="PANTHER" id="PTHR45640">
    <property type="entry name" value="HEAT SHOCK PROTEIN HSP-12.2-RELATED"/>
    <property type="match status" value="1"/>
</dbReference>
<evidence type="ECO:0000256" key="2">
    <source>
        <dbReference type="RuleBase" id="RU003616"/>
    </source>
</evidence>
<proteinExistence type="inferred from homology"/>
<organism evidence="4 5">
    <name type="scientific">Oesophagostomum dentatum</name>
    <name type="common">Nodular worm</name>
    <dbReference type="NCBI Taxonomy" id="61180"/>
    <lineage>
        <taxon>Eukaryota</taxon>
        <taxon>Metazoa</taxon>
        <taxon>Ecdysozoa</taxon>
        <taxon>Nematoda</taxon>
        <taxon>Chromadorea</taxon>
        <taxon>Rhabditida</taxon>
        <taxon>Rhabditina</taxon>
        <taxon>Rhabditomorpha</taxon>
        <taxon>Strongyloidea</taxon>
        <taxon>Strongylidae</taxon>
        <taxon>Oesophagostomum</taxon>
    </lineage>
</organism>
<dbReference type="AlphaFoldDB" id="A0A0B1TII6"/>
<dbReference type="EMBL" id="KN549808">
    <property type="protein sequence ID" value="KHJ95921.1"/>
    <property type="molecule type" value="Genomic_DNA"/>
</dbReference>
<dbReference type="OrthoDB" id="1431247at2759"/>
<dbReference type="PRINTS" id="PR00299">
    <property type="entry name" value="ACRYSTALLIN"/>
</dbReference>
<evidence type="ECO:0000256" key="1">
    <source>
        <dbReference type="PROSITE-ProRule" id="PRU00285"/>
    </source>
</evidence>
<dbReference type="InterPro" id="IPR001436">
    <property type="entry name" value="Alpha-crystallin/sHSP_animal"/>
</dbReference>
<comment type="similarity">
    <text evidence="1 2">Belongs to the small heat shock protein (HSP20) family.</text>
</comment>
<sequence>MATAVDDKKRWDWPLTTDDFVTVVDDDKHFEVDLQAKSFKPEEVSVKTVGELVEIHLDHEAKGDDPMNVARNITRCYKLPPGIDTKTLKHHLDADGILHITANKL</sequence>
<name>A0A0B1TII6_OESDE</name>
<accession>A0A0B1TII6</accession>
<feature type="domain" description="SHSP" evidence="3">
    <location>
        <begin position="12"/>
        <end position="105"/>
    </location>
</feature>
<dbReference type="GO" id="GO:0005634">
    <property type="term" value="C:nucleus"/>
    <property type="evidence" value="ECO:0007669"/>
    <property type="project" value="TreeGrafter"/>
</dbReference>